<keyword evidence="2" id="KW-1185">Reference proteome</keyword>
<protein>
    <submittedName>
        <fullName evidence="1">Uncharacterized protein</fullName>
    </submittedName>
</protein>
<dbReference type="KEGG" id="syw:SYNW0954"/>
<gene>
    <name evidence="1" type="ordered locus">SYNW0954</name>
</gene>
<dbReference type="RefSeq" id="WP_011127819.1">
    <property type="nucleotide sequence ID" value="NC_005070.1"/>
</dbReference>
<name>Q7U7M7_PARMW</name>
<dbReference type="EMBL" id="BX569691">
    <property type="protein sequence ID" value="CAE07469.1"/>
    <property type="molecule type" value="Genomic_DNA"/>
</dbReference>
<evidence type="ECO:0000313" key="2">
    <source>
        <dbReference type="Proteomes" id="UP000001422"/>
    </source>
</evidence>
<organism evidence="1 2">
    <name type="scientific">Parasynechococcus marenigrum (strain WH8102)</name>
    <dbReference type="NCBI Taxonomy" id="84588"/>
    <lineage>
        <taxon>Bacteria</taxon>
        <taxon>Bacillati</taxon>
        <taxon>Cyanobacteriota</taxon>
        <taxon>Cyanophyceae</taxon>
        <taxon>Synechococcales</taxon>
        <taxon>Prochlorococcaceae</taxon>
        <taxon>Parasynechococcus</taxon>
        <taxon>Parasynechococcus marenigrum</taxon>
    </lineage>
</organism>
<accession>Q7U7M7</accession>
<dbReference type="HOGENOM" id="CLU_133139_0_0_3"/>
<dbReference type="AlphaFoldDB" id="Q7U7M7"/>
<dbReference type="STRING" id="84588.SYNW0954"/>
<dbReference type="eggNOG" id="ENOG5032IV3">
    <property type="taxonomic scope" value="Bacteria"/>
</dbReference>
<proteinExistence type="predicted"/>
<dbReference type="Proteomes" id="UP000001422">
    <property type="component" value="Chromosome"/>
</dbReference>
<reference evidence="1 2" key="1">
    <citation type="journal article" date="2003" name="Nature">
        <title>The genome of a motile marine Synechococcus.</title>
        <authorList>
            <person name="Palenik B."/>
            <person name="Brahamsha B."/>
            <person name="Larimer F."/>
            <person name="Land M."/>
            <person name="Hauser L."/>
            <person name="Chain P."/>
            <person name="Lamerdin J."/>
            <person name="Regala W."/>
            <person name="Allen E.A."/>
            <person name="McCarren J."/>
            <person name="Paulsen I."/>
            <person name="Dufresne A."/>
            <person name="Partensky F."/>
            <person name="Webb E."/>
            <person name="Waterbury J."/>
        </authorList>
    </citation>
    <scope>NUCLEOTIDE SEQUENCE [LARGE SCALE GENOMIC DNA]</scope>
    <source>
        <strain evidence="1 2">WH8102</strain>
    </source>
</reference>
<evidence type="ECO:0000313" key="1">
    <source>
        <dbReference type="EMBL" id="CAE07469.1"/>
    </source>
</evidence>
<sequence length="160" mass="18302">MININRHISTAIIASLLALTTVNPSRAEEIDLVKDLNELRLSLIEAGFKIKFEKPPMQGTYGLINTKKKVIWIAPITQQMRIFRTTFLHEAVHAAQTCRTGSLQPIGWMPNVDEAVKIAIESILYRNYESEKFDIEREAFLMQGQPDAVPKIRRELKDHC</sequence>